<dbReference type="GO" id="GO:0006281">
    <property type="term" value="P:DNA repair"/>
    <property type="evidence" value="ECO:0007669"/>
    <property type="project" value="UniProtKB-UniRule"/>
</dbReference>
<keyword evidence="2" id="KW-0234">DNA repair</keyword>
<protein>
    <recommendedName>
        <fullName evidence="2 3">Single-stranded DNA-binding protein</fullName>
        <shortName evidence="2">SSB</shortName>
    </recommendedName>
</protein>
<feature type="region of interest" description="Disordered" evidence="4">
    <location>
        <begin position="110"/>
        <end position="154"/>
    </location>
</feature>
<sequence>MALNKVLLIGNAGKDPEVRYLDNNTKVATFTLATTEKYRDRNNELRENTEWHNIVCWRRNADITEQFVRKGTQLFIEGRIRTRSWDDQTGVKHYVTEITADNIQLLGRRQDNPARASEPAATATPATYAQQAAPAKKEPEPLNLQNIEEDDLPF</sequence>
<comment type="function">
    <text evidence="2">Plays an important role in DNA replication, recombination and repair. Binds to ssDNA and to an array of partner proteins to recruit them to their sites of action during DNA metabolism.</text>
</comment>
<dbReference type="GO" id="GO:0009295">
    <property type="term" value="C:nucleoid"/>
    <property type="evidence" value="ECO:0007669"/>
    <property type="project" value="TreeGrafter"/>
</dbReference>
<evidence type="ECO:0000256" key="3">
    <source>
        <dbReference type="PIRNR" id="PIRNR002070"/>
    </source>
</evidence>
<dbReference type="InterPro" id="IPR012340">
    <property type="entry name" value="NA-bd_OB-fold"/>
</dbReference>
<feature type="compositionally biased region" description="Low complexity" evidence="4">
    <location>
        <begin position="113"/>
        <end position="134"/>
    </location>
</feature>
<proteinExistence type="inferred from homology"/>
<evidence type="ECO:0000313" key="6">
    <source>
        <dbReference type="Proteomes" id="UP000823604"/>
    </source>
</evidence>
<evidence type="ECO:0000256" key="2">
    <source>
        <dbReference type="HAMAP-Rule" id="MF_00984"/>
    </source>
</evidence>
<keyword evidence="2" id="KW-0227">DNA damage</keyword>
<comment type="subunit">
    <text evidence="2">Homotetramer.</text>
</comment>
<comment type="caution">
    <text evidence="5">The sequence shown here is derived from an EMBL/GenBank/DDBJ whole genome shotgun (WGS) entry which is preliminary data.</text>
</comment>
<dbReference type="SUPFAM" id="SSF50249">
    <property type="entry name" value="Nucleic acid-binding proteins"/>
    <property type="match status" value="1"/>
</dbReference>
<name>A0A9D9IIJ5_9BACT</name>
<dbReference type="AlphaFoldDB" id="A0A9D9IIJ5"/>
<dbReference type="InterPro" id="IPR011344">
    <property type="entry name" value="ssDNA-bd"/>
</dbReference>
<reference evidence="5" key="1">
    <citation type="submission" date="2020-10" db="EMBL/GenBank/DDBJ databases">
        <authorList>
            <person name="Gilroy R."/>
        </authorList>
    </citation>
    <scope>NUCLEOTIDE SEQUENCE</scope>
    <source>
        <strain evidence="5">B1-8020</strain>
    </source>
</reference>
<dbReference type="PANTHER" id="PTHR10302:SF27">
    <property type="entry name" value="SINGLE-STRANDED DNA-BINDING PROTEIN"/>
    <property type="match status" value="1"/>
</dbReference>
<dbReference type="GO" id="GO:0006260">
    <property type="term" value="P:DNA replication"/>
    <property type="evidence" value="ECO:0007669"/>
    <property type="project" value="UniProtKB-UniRule"/>
</dbReference>
<feature type="short sequence motif" description="Important for interaction with partner proteins" evidence="2">
    <location>
        <begin position="149"/>
        <end position="154"/>
    </location>
</feature>
<keyword evidence="2" id="KW-0233">DNA recombination</keyword>
<accession>A0A9D9IIJ5</accession>
<dbReference type="Proteomes" id="UP000823604">
    <property type="component" value="Unassembled WGS sequence"/>
</dbReference>
<dbReference type="PIRSF" id="PIRSF002070">
    <property type="entry name" value="SSB"/>
    <property type="match status" value="1"/>
</dbReference>
<dbReference type="NCBIfam" id="TIGR00621">
    <property type="entry name" value="ssb"/>
    <property type="match status" value="1"/>
</dbReference>
<dbReference type="InterPro" id="IPR000424">
    <property type="entry name" value="Primosome_PriB/ssb"/>
</dbReference>
<evidence type="ECO:0000256" key="1">
    <source>
        <dbReference type="ARBA" id="ARBA00023125"/>
    </source>
</evidence>
<evidence type="ECO:0000256" key="4">
    <source>
        <dbReference type="SAM" id="MobiDB-lite"/>
    </source>
</evidence>
<keyword evidence="2" id="KW-0235">DNA replication</keyword>
<dbReference type="HAMAP" id="MF_00984">
    <property type="entry name" value="SSB"/>
    <property type="match status" value="1"/>
</dbReference>
<dbReference type="EMBL" id="JADIMA010000036">
    <property type="protein sequence ID" value="MBO8472731.1"/>
    <property type="molecule type" value="Genomic_DNA"/>
</dbReference>
<dbReference type="GO" id="GO:0003697">
    <property type="term" value="F:single-stranded DNA binding"/>
    <property type="evidence" value="ECO:0007669"/>
    <property type="project" value="UniProtKB-UniRule"/>
</dbReference>
<dbReference type="Gene3D" id="2.40.50.140">
    <property type="entry name" value="Nucleic acid-binding proteins"/>
    <property type="match status" value="1"/>
</dbReference>
<dbReference type="Pfam" id="PF00436">
    <property type="entry name" value="SSB"/>
    <property type="match status" value="1"/>
</dbReference>
<dbReference type="PANTHER" id="PTHR10302">
    <property type="entry name" value="SINGLE-STRANDED DNA-BINDING PROTEIN"/>
    <property type="match status" value="1"/>
</dbReference>
<keyword evidence="1 2" id="KW-0238">DNA-binding</keyword>
<evidence type="ECO:0000313" key="5">
    <source>
        <dbReference type="EMBL" id="MBO8472731.1"/>
    </source>
</evidence>
<gene>
    <name evidence="5" type="ORF">IAB81_03800</name>
</gene>
<dbReference type="PROSITE" id="PS50935">
    <property type="entry name" value="SSB"/>
    <property type="match status" value="1"/>
</dbReference>
<dbReference type="GO" id="GO:0006310">
    <property type="term" value="P:DNA recombination"/>
    <property type="evidence" value="ECO:0007669"/>
    <property type="project" value="UniProtKB-UniRule"/>
</dbReference>
<dbReference type="CDD" id="cd04496">
    <property type="entry name" value="SSB_OBF"/>
    <property type="match status" value="1"/>
</dbReference>
<reference evidence="5" key="2">
    <citation type="journal article" date="2021" name="PeerJ">
        <title>Extensive microbial diversity within the chicken gut microbiome revealed by metagenomics and culture.</title>
        <authorList>
            <person name="Gilroy R."/>
            <person name="Ravi A."/>
            <person name="Getino M."/>
            <person name="Pursley I."/>
            <person name="Horton D.L."/>
            <person name="Alikhan N.F."/>
            <person name="Baker D."/>
            <person name="Gharbi K."/>
            <person name="Hall N."/>
            <person name="Watson M."/>
            <person name="Adriaenssens E.M."/>
            <person name="Foster-Nyarko E."/>
            <person name="Jarju S."/>
            <person name="Secka A."/>
            <person name="Antonio M."/>
            <person name="Oren A."/>
            <person name="Chaudhuri R.R."/>
            <person name="La Ragione R."/>
            <person name="Hildebrand F."/>
            <person name="Pallen M.J."/>
        </authorList>
    </citation>
    <scope>NUCLEOTIDE SEQUENCE</scope>
    <source>
        <strain evidence="5">B1-8020</strain>
    </source>
</reference>
<comment type="caution">
    <text evidence="2">Lacks conserved residue(s) required for the propagation of feature annotation.</text>
</comment>
<organism evidence="5 6">
    <name type="scientific">Candidatus Merdivivens pullicola</name>
    <dbReference type="NCBI Taxonomy" id="2840872"/>
    <lineage>
        <taxon>Bacteria</taxon>
        <taxon>Pseudomonadati</taxon>
        <taxon>Bacteroidota</taxon>
        <taxon>Bacteroidia</taxon>
        <taxon>Bacteroidales</taxon>
        <taxon>Muribaculaceae</taxon>
        <taxon>Muribaculaceae incertae sedis</taxon>
        <taxon>Candidatus Merdivivens</taxon>
    </lineage>
</organism>